<dbReference type="FunFam" id="1.10.510.10:FF:000658">
    <property type="entry name" value="Protein CBG12184"/>
    <property type="match status" value="1"/>
</dbReference>
<dbReference type="AlphaFoldDB" id="A0A6J8C579"/>
<evidence type="ECO:0000256" key="4">
    <source>
        <dbReference type="ARBA" id="ARBA00022553"/>
    </source>
</evidence>
<dbReference type="PROSITE" id="PS00107">
    <property type="entry name" value="PROTEIN_KINASE_ATP"/>
    <property type="match status" value="1"/>
</dbReference>
<dbReference type="GO" id="GO:0007283">
    <property type="term" value="P:spermatogenesis"/>
    <property type="evidence" value="ECO:0007669"/>
    <property type="project" value="UniProtKB-KW"/>
</dbReference>
<evidence type="ECO:0000256" key="8">
    <source>
        <dbReference type="ARBA" id="ARBA00022777"/>
    </source>
</evidence>
<dbReference type="EMBL" id="CACVKT020004797">
    <property type="protein sequence ID" value="CAC5391585.1"/>
    <property type="molecule type" value="Genomic_DNA"/>
</dbReference>
<sequence length="345" mass="39485">MNKALSGGVGVSDEEIELRKRGYALGSTLGEGSYGKVKGAFSESNRKRVAIKIINRKKAPKDFREKFLPRELKIHASLNHPNVIKMYEIMEFHNKVYIVLEHAGHGDLLEYIKLRGAFSDEQAKVIFRQIIRAIDYLHDNKVVHRDMKCENILLDQRNNVKVSDFGFARESEAGDISKTFCGSAAYAAPEILQGIPYHCPMHDIWSMGVILYIMVCASMPYDDSNLKKMIKDQIERKVAFSKSKKVAVECQDLIHRILEANVKKRASIAAMDEHPWIRSLDKVKEKEKETHSSERRVGTEGEKLNLDWGKNELREAFNGDISVVNFTHYEVKINQKLKCEFSNQQ</sequence>
<dbReference type="InterPro" id="IPR008271">
    <property type="entry name" value="Ser/Thr_kinase_AS"/>
</dbReference>
<dbReference type="GO" id="GO:0005524">
    <property type="term" value="F:ATP binding"/>
    <property type="evidence" value="ECO:0007669"/>
    <property type="project" value="UniProtKB-UniRule"/>
</dbReference>
<dbReference type="GO" id="GO:0030154">
    <property type="term" value="P:cell differentiation"/>
    <property type="evidence" value="ECO:0007669"/>
    <property type="project" value="UniProtKB-KW"/>
</dbReference>
<comment type="cofactor">
    <cofactor evidence="1">
        <name>Mg(2+)</name>
        <dbReference type="ChEBI" id="CHEBI:18420"/>
    </cofactor>
</comment>
<dbReference type="OrthoDB" id="541276at2759"/>
<evidence type="ECO:0000313" key="18">
    <source>
        <dbReference type="Proteomes" id="UP000507470"/>
    </source>
</evidence>
<dbReference type="InterPro" id="IPR017441">
    <property type="entry name" value="Protein_kinase_ATP_BS"/>
</dbReference>
<evidence type="ECO:0000256" key="12">
    <source>
        <dbReference type="ARBA" id="ARBA00022843"/>
    </source>
</evidence>
<dbReference type="CDD" id="cd14080">
    <property type="entry name" value="STKc_TSSK-like"/>
    <property type="match status" value="1"/>
</dbReference>
<name>A0A6J8C579_MYTCO</name>
<dbReference type="GO" id="GO:0050321">
    <property type="term" value="F:tau-protein kinase activity"/>
    <property type="evidence" value="ECO:0007669"/>
    <property type="project" value="TreeGrafter"/>
</dbReference>
<dbReference type="InterPro" id="IPR011009">
    <property type="entry name" value="Kinase-like_dom_sf"/>
</dbReference>
<evidence type="ECO:0000313" key="17">
    <source>
        <dbReference type="EMBL" id="CAC5391585.1"/>
    </source>
</evidence>
<keyword evidence="7 14" id="KW-0547">Nucleotide-binding</keyword>
<dbReference type="GO" id="GO:0035556">
    <property type="term" value="P:intracellular signal transduction"/>
    <property type="evidence" value="ECO:0007669"/>
    <property type="project" value="TreeGrafter"/>
</dbReference>
<evidence type="ECO:0000256" key="11">
    <source>
        <dbReference type="ARBA" id="ARBA00022842"/>
    </source>
</evidence>
<keyword evidence="3 15" id="KW-0723">Serine/threonine-protein kinase</keyword>
<dbReference type="PROSITE" id="PS50011">
    <property type="entry name" value="PROTEIN_KINASE_DOM"/>
    <property type="match status" value="1"/>
</dbReference>
<keyword evidence="6" id="KW-0479">Metal-binding</keyword>
<proteinExistence type="inferred from homology"/>
<evidence type="ECO:0000256" key="1">
    <source>
        <dbReference type="ARBA" id="ARBA00001946"/>
    </source>
</evidence>
<organism evidence="17 18">
    <name type="scientific">Mytilus coruscus</name>
    <name type="common">Sea mussel</name>
    <dbReference type="NCBI Taxonomy" id="42192"/>
    <lineage>
        <taxon>Eukaryota</taxon>
        <taxon>Metazoa</taxon>
        <taxon>Spiralia</taxon>
        <taxon>Lophotrochozoa</taxon>
        <taxon>Mollusca</taxon>
        <taxon>Bivalvia</taxon>
        <taxon>Autobranchia</taxon>
        <taxon>Pteriomorphia</taxon>
        <taxon>Mytilida</taxon>
        <taxon>Mytiloidea</taxon>
        <taxon>Mytilidae</taxon>
        <taxon>Mytilinae</taxon>
        <taxon>Mytilus</taxon>
    </lineage>
</organism>
<evidence type="ECO:0000256" key="6">
    <source>
        <dbReference type="ARBA" id="ARBA00022723"/>
    </source>
</evidence>
<accession>A0A6J8C579</accession>
<evidence type="ECO:0000259" key="16">
    <source>
        <dbReference type="PROSITE" id="PS50011"/>
    </source>
</evidence>
<evidence type="ECO:0000256" key="3">
    <source>
        <dbReference type="ARBA" id="ARBA00022527"/>
    </source>
</evidence>
<dbReference type="Gene3D" id="1.10.510.10">
    <property type="entry name" value="Transferase(Phosphotransferase) domain 1"/>
    <property type="match status" value="1"/>
</dbReference>
<dbReference type="InterPro" id="IPR000719">
    <property type="entry name" value="Prot_kinase_dom"/>
</dbReference>
<keyword evidence="10 14" id="KW-0067">ATP-binding</keyword>
<feature type="domain" description="Protein kinase" evidence="16">
    <location>
        <begin position="23"/>
        <end position="277"/>
    </location>
</feature>
<evidence type="ECO:0000256" key="2">
    <source>
        <dbReference type="ARBA" id="ARBA00022473"/>
    </source>
</evidence>
<dbReference type="Proteomes" id="UP000507470">
    <property type="component" value="Unassembled WGS sequence"/>
</dbReference>
<dbReference type="Pfam" id="PF00069">
    <property type="entry name" value="Pkinase"/>
    <property type="match status" value="1"/>
</dbReference>
<keyword evidence="8" id="KW-0418">Kinase</keyword>
<dbReference type="SUPFAM" id="SSF56112">
    <property type="entry name" value="Protein kinase-like (PK-like)"/>
    <property type="match status" value="1"/>
</dbReference>
<keyword evidence="12" id="KW-0832">Ubl conjugation</keyword>
<dbReference type="GO" id="GO:0000287">
    <property type="term" value="F:magnesium ion binding"/>
    <property type="evidence" value="ECO:0007669"/>
    <property type="project" value="UniProtKB-ARBA"/>
</dbReference>
<evidence type="ECO:0000256" key="15">
    <source>
        <dbReference type="RuleBase" id="RU000304"/>
    </source>
</evidence>
<keyword evidence="2" id="KW-0217">Developmental protein</keyword>
<keyword evidence="18" id="KW-1185">Reference proteome</keyword>
<comment type="similarity">
    <text evidence="15">Belongs to the protein kinase superfamily.</text>
</comment>
<dbReference type="PANTHER" id="PTHR24346:SF102">
    <property type="entry name" value="TESTIS-SPECIFIC SERINE_THREONINE-PROTEIN KINASE 1"/>
    <property type="match status" value="1"/>
</dbReference>
<evidence type="ECO:0000256" key="14">
    <source>
        <dbReference type="PROSITE-ProRule" id="PRU10141"/>
    </source>
</evidence>
<dbReference type="PROSITE" id="PS00108">
    <property type="entry name" value="PROTEIN_KINASE_ST"/>
    <property type="match status" value="1"/>
</dbReference>
<dbReference type="FunFam" id="3.30.200.20:FF:000042">
    <property type="entry name" value="Aurora kinase A"/>
    <property type="match status" value="1"/>
</dbReference>
<dbReference type="PANTHER" id="PTHR24346">
    <property type="entry name" value="MAP/MICROTUBULE AFFINITY-REGULATING KINASE"/>
    <property type="match status" value="1"/>
</dbReference>
<dbReference type="GO" id="GO:0005737">
    <property type="term" value="C:cytoplasm"/>
    <property type="evidence" value="ECO:0007669"/>
    <property type="project" value="TreeGrafter"/>
</dbReference>
<reference evidence="17 18" key="1">
    <citation type="submission" date="2020-06" db="EMBL/GenBank/DDBJ databases">
        <authorList>
            <person name="Li R."/>
            <person name="Bekaert M."/>
        </authorList>
    </citation>
    <scope>NUCLEOTIDE SEQUENCE [LARGE SCALE GENOMIC DNA]</scope>
    <source>
        <strain evidence="18">wild</strain>
    </source>
</reference>
<feature type="binding site" evidence="14">
    <location>
        <position position="52"/>
    </location>
    <ligand>
        <name>ATP</name>
        <dbReference type="ChEBI" id="CHEBI:30616"/>
    </ligand>
</feature>
<dbReference type="EC" id="2.7.11.1" evidence="17"/>
<gene>
    <name evidence="17" type="ORF">MCOR_26589</name>
</gene>
<evidence type="ECO:0000256" key="7">
    <source>
        <dbReference type="ARBA" id="ARBA00022741"/>
    </source>
</evidence>
<evidence type="ECO:0000256" key="10">
    <source>
        <dbReference type="ARBA" id="ARBA00022840"/>
    </source>
</evidence>
<keyword evidence="13" id="KW-0744">Spermatogenesis</keyword>
<evidence type="ECO:0000256" key="5">
    <source>
        <dbReference type="ARBA" id="ARBA00022679"/>
    </source>
</evidence>
<protein>
    <submittedName>
        <fullName evidence="17">TSSK</fullName>
        <ecNumber evidence="17">2.7.11.1</ecNumber>
    </submittedName>
</protein>
<keyword evidence="4" id="KW-0597">Phosphoprotein</keyword>
<evidence type="ECO:0000256" key="9">
    <source>
        <dbReference type="ARBA" id="ARBA00022782"/>
    </source>
</evidence>
<keyword evidence="9" id="KW-0221">Differentiation</keyword>
<keyword evidence="5 17" id="KW-0808">Transferase</keyword>
<evidence type="ECO:0000256" key="13">
    <source>
        <dbReference type="ARBA" id="ARBA00022871"/>
    </source>
</evidence>
<keyword evidence="11" id="KW-0460">Magnesium</keyword>
<dbReference type="SMART" id="SM00220">
    <property type="entry name" value="S_TKc"/>
    <property type="match status" value="1"/>
</dbReference>
<dbReference type="GO" id="GO:0000226">
    <property type="term" value="P:microtubule cytoskeleton organization"/>
    <property type="evidence" value="ECO:0007669"/>
    <property type="project" value="TreeGrafter"/>
</dbReference>